<dbReference type="InterPro" id="IPR017853">
    <property type="entry name" value="GH"/>
</dbReference>
<dbReference type="SMART" id="SM00642">
    <property type="entry name" value="Aamy"/>
    <property type="match status" value="1"/>
</dbReference>
<name>A0ABX7B274_9PROT</name>
<dbReference type="InterPro" id="IPR013780">
    <property type="entry name" value="Glyco_hydro_b"/>
</dbReference>
<gene>
    <name evidence="3" type="ORF">IGS68_20500</name>
</gene>
<evidence type="ECO:0000313" key="4">
    <source>
        <dbReference type="Proteomes" id="UP000595197"/>
    </source>
</evidence>
<dbReference type="InterPro" id="IPR006047">
    <property type="entry name" value="GH13_cat_dom"/>
</dbReference>
<sequence length="559" mass="61332">MAPRLAEPPRAPAVLHGKRDLTSPGCWLHGAAIYQIYPLSFLDTDGDGYGDLEGVIRRLDHVASLGVDAVWLSPFQPSPLADFGYDITDHKGVDPRMGTVDTFDRLLAETHRRGLKLMIDLVCGHTSDRHPWFEESRRSKRGERADWYVWADPAADGTAPNNWLSVFGGPAWTWEPRRRQYFLHHFLASQPTLNLRNEGVMAALLDAARFWLERGVDGFRLDAVDFLMRDPALRANPPLSAKPAEIPAKPFGMQAHVFDVAHFDVRGVLERIRAAADGFGDRALLGELSSQPGAAQRIDRYTKPGGLDAAYTLDLPKRPFAAGTFHAALTAAGPGSATCWSFSNHDVERAASRWRPAGADPERFAALLALLFCCLPGTLCLYQGEELGLPQADLDREDLRDPFGIAFWPEFKGRDGSRTPMPWIAGAEHAGFTRGGKPWLPVTEAHRALAADRQEMRPDSTLNVWRRCLALRRLHPELKQGGAGQVDEDGPVLSFTRGDRLAAVFNLSCGRADYVLPAGRYSAIEIPLPGPAALLDGSPQDGIRVGLPPLGAFLALRDG</sequence>
<dbReference type="EMBL" id="CP067420">
    <property type="protein sequence ID" value="QQP88403.1"/>
    <property type="molecule type" value="Genomic_DNA"/>
</dbReference>
<keyword evidence="4" id="KW-1185">Reference proteome</keyword>
<accession>A0ABX7B274</accession>
<dbReference type="PANTHER" id="PTHR10357:SF179">
    <property type="entry name" value="NEUTRAL AND BASIC AMINO ACID TRANSPORT PROTEIN RBAT"/>
    <property type="match status" value="1"/>
</dbReference>
<dbReference type="Pfam" id="PF00128">
    <property type="entry name" value="Alpha-amylase"/>
    <property type="match status" value="1"/>
</dbReference>
<reference evidence="3" key="1">
    <citation type="submission" date="2021-02" db="EMBL/GenBank/DDBJ databases">
        <title>Skermanella TT6 skin isolate.</title>
        <authorList>
            <person name="Lee K."/>
            <person name="Ganzorig M."/>
        </authorList>
    </citation>
    <scope>NUCLEOTIDE SEQUENCE</scope>
    <source>
        <strain evidence="3">TT6</strain>
    </source>
</reference>
<dbReference type="InterPro" id="IPR045857">
    <property type="entry name" value="O16G_dom_2"/>
</dbReference>
<dbReference type="Proteomes" id="UP000595197">
    <property type="component" value="Chromosome"/>
</dbReference>
<protein>
    <submittedName>
        <fullName evidence="3">Alpha-glucosidase</fullName>
    </submittedName>
</protein>
<evidence type="ECO:0000313" key="3">
    <source>
        <dbReference type="EMBL" id="QQP88403.1"/>
    </source>
</evidence>
<proteinExistence type="inferred from homology"/>
<evidence type="ECO:0000259" key="2">
    <source>
        <dbReference type="SMART" id="SM00642"/>
    </source>
</evidence>
<feature type="domain" description="Glycosyl hydrolase family 13 catalytic" evidence="2">
    <location>
        <begin position="35"/>
        <end position="418"/>
    </location>
</feature>
<dbReference type="Gene3D" id="3.90.400.10">
    <property type="entry name" value="Oligo-1,6-glucosidase, Domain 2"/>
    <property type="match status" value="1"/>
</dbReference>
<organism evidence="3 4">
    <name type="scientific">Skermanella cutis</name>
    <dbReference type="NCBI Taxonomy" id="2775420"/>
    <lineage>
        <taxon>Bacteria</taxon>
        <taxon>Pseudomonadati</taxon>
        <taxon>Pseudomonadota</taxon>
        <taxon>Alphaproteobacteria</taxon>
        <taxon>Rhodospirillales</taxon>
        <taxon>Azospirillaceae</taxon>
        <taxon>Skermanella</taxon>
    </lineage>
</organism>
<dbReference type="PANTHER" id="PTHR10357">
    <property type="entry name" value="ALPHA-AMYLASE FAMILY MEMBER"/>
    <property type="match status" value="1"/>
</dbReference>
<comment type="similarity">
    <text evidence="1">Belongs to the glycosyl hydrolase 13 family.</text>
</comment>
<dbReference type="Gene3D" id="2.60.40.1180">
    <property type="entry name" value="Golgi alpha-mannosidase II"/>
    <property type="match status" value="1"/>
</dbReference>
<evidence type="ECO:0000256" key="1">
    <source>
        <dbReference type="ARBA" id="ARBA00008061"/>
    </source>
</evidence>
<dbReference type="SUPFAM" id="SSF51445">
    <property type="entry name" value="(Trans)glycosidases"/>
    <property type="match status" value="1"/>
</dbReference>
<dbReference type="Gene3D" id="3.20.20.80">
    <property type="entry name" value="Glycosidases"/>
    <property type="match status" value="2"/>
</dbReference>